<evidence type="ECO:0000256" key="8">
    <source>
        <dbReference type="ARBA" id="ARBA00022730"/>
    </source>
</evidence>
<comment type="caution">
    <text evidence="11">The sequence shown here is derived from an EMBL/GenBank/DDBJ whole genome shotgun (WGS) entry which is preliminary data.</text>
</comment>
<evidence type="ECO:0000256" key="5">
    <source>
        <dbReference type="ARBA" id="ARBA00022603"/>
    </source>
</evidence>
<keyword evidence="3" id="KW-0690">Ribosome biogenesis</keyword>
<evidence type="ECO:0000313" key="12">
    <source>
        <dbReference type="Proteomes" id="UP001465755"/>
    </source>
</evidence>
<comment type="subcellular location">
    <subcellularLocation>
        <location evidence="1">Nucleus</location>
        <location evidence="1">Nucleolus</location>
    </subcellularLocation>
</comment>
<dbReference type="GO" id="GO:0070037">
    <property type="term" value="F:rRNA (pseudouridine) methyltransferase activity"/>
    <property type="evidence" value="ECO:0007669"/>
    <property type="project" value="InterPro"/>
</dbReference>
<evidence type="ECO:0000256" key="1">
    <source>
        <dbReference type="ARBA" id="ARBA00004604"/>
    </source>
</evidence>
<dbReference type="GO" id="GO:0019843">
    <property type="term" value="F:rRNA binding"/>
    <property type="evidence" value="ECO:0007669"/>
    <property type="project" value="UniProtKB-KW"/>
</dbReference>
<evidence type="ECO:0000256" key="10">
    <source>
        <dbReference type="ARBA" id="ARBA00023242"/>
    </source>
</evidence>
<dbReference type="InterPro" id="IPR029026">
    <property type="entry name" value="tRNA_m1G_MTases_N"/>
</dbReference>
<dbReference type="PANTHER" id="PTHR12636:SF5">
    <property type="entry name" value="RIBOSOMAL RNA SMALL SUBUNIT METHYLTRANSFERASE NEP1"/>
    <property type="match status" value="1"/>
</dbReference>
<evidence type="ECO:0000256" key="6">
    <source>
        <dbReference type="ARBA" id="ARBA00022679"/>
    </source>
</evidence>
<dbReference type="Gene3D" id="3.40.1280.10">
    <property type="match status" value="1"/>
</dbReference>
<dbReference type="InterPro" id="IPR005304">
    <property type="entry name" value="Rbsml_bgen_MeTrfase_EMG1/NEP1"/>
</dbReference>
<dbReference type="AlphaFoldDB" id="A0AAW1NTB8"/>
<proteinExistence type="inferred from homology"/>
<dbReference type="CDD" id="cd18088">
    <property type="entry name" value="Nep1-like"/>
    <property type="match status" value="1"/>
</dbReference>
<protein>
    <recommendedName>
        <fullName evidence="13">Ribosomal RNA small subunit methyltransferase NEP1</fullName>
    </recommendedName>
</protein>
<keyword evidence="6" id="KW-0808">Transferase</keyword>
<dbReference type="EMBL" id="JALJOQ010000099">
    <property type="protein sequence ID" value="KAK9798217.1"/>
    <property type="molecule type" value="Genomic_DNA"/>
</dbReference>
<keyword evidence="5" id="KW-0489">Methyltransferase</keyword>
<organism evidence="11 12">
    <name type="scientific">Symbiochloris irregularis</name>
    <dbReference type="NCBI Taxonomy" id="706552"/>
    <lineage>
        <taxon>Eukaryota</taxon>
        <taxon>Viridiplantae</taxon>
        <taxon>Chlorophyta</taxon>
        <taxon>core chlorophytes</taxon>
        <taxon>Trebouxiophyceae</taxon>
        <taxon>Trebouxiales</taxon>
        <taxon>Trebouxiaceae</taxon>
        <taxon>Symbiochloris</taxon>
    </lineage>
</organism>
<sequence>MVTETVEPLSAPAAVETPDQSVTFVLENASLEVGKVGKGYQLLNCDDHASFLKRHGKDPANYRPDICHQALLAILDSPLSKSGRLKALYIHTARNVLIQVHPQVRLPRTFKRFCGLMVQLLQKLSIRATNGPDKLLKVIKGPITKHLTVGAARIGLSRSAEETVKLPEFYSSISFEPTAVFVVGAMAHGHLDITYVDRWVSISNYPLSAACCIGRLTNALEMKWDIV</sequence>
<keyword evidence="10" id="KW-0539">Nucleus</keyword>
<dbReference type="SUPFAM" id="SSF75217">
    <property type="entry name" value="alpha/beta knot"/>
    <property type="match status" value="1"/>
</dbReference>
<keyword evidence="8" id="KW-0699">rRNA-binding</keyword>
<keyword evidence="4" id="KW-0698">rRNA processing</keyword>
<accession>A0AAW1NTB8</accession>
<dbReference type="Proteomes" id="UP001465755">
    <property type="component" value="Unassembled WGS sequence"/>
</dbReference>
<reference evidence="11 12" key="1">
    <citation type="journal article" date="2024" name="Nat. Commun.">
        <title>Phylogenomics reveals the evolutionary origins of lichenization in chlorophyte algae.</title>
        <authorList>
            <person name="Puginier C."/>
            <person name="Libourel C."/>
            <person name="Otte J."/>
            <person name="Skaloud P."/>
            <person name="Haon M."/>
            <person name="Grisel S."/>
            <person name="Petersen M."/>
            <person name="Berrin J.G."/>
            <person name="Delaux P.M."/>
            <person name="Dal Grande F."/>
            <person name="Keller J."/>
        </authorList>
    </citation>
    <scope>NUCLEOTIDE SEQUENCE [LARGE SCALE GENOMIC DNA]</scope>
    <source>
        <strain evidence="11 12">SAG 2036</strain>
    </source>
</reference>
<dbReference type="GO" id="GO:0070475">
    <property type="term" value="P:rRNA base methylation"/>
    <property type="evidence" value="ECO:0007669"/>
    <property type="project" value="InterPro"/>
</dbReference>
<dbReference type="PANTHER" id="PTHR12636">
    <property type="entry name" value="NEP1/MRA1"/>
    <property type="match status" value="1"/>
</dbReference>
<keyword evidence="12" id="KW-1185">Reference proteome</keyword>
<evidence type="ECO:0000256" key="4">
    <source>
        <dbReference type="ARBA" id="ARBA00022552"/>
    </source>
</evidence>
<keyword evidence="9" id="KW-0694">RNA-binding</keyword>
<evidence type="ECO:0000256" key="7">
    <source>
        <dbReference type="ARBA" id="ARBA00022691"/>
    </source>
</evidence>
<evidence type="ECO:0000256" key="3">
    <source>
        <dbReference type="ARBA" id="ARBA00022517"/>
    </source>
</evidence>
<dbReference type="InterPro" id="IPR029028">
    <property type="entry name" value="Alpha/beta_knot_MTases"/>
</dbReference>
<dbReference type="Pfam" id="PF03587">
    <property type="entry name" value="EMG1"/>
    <property type="match status" value="1"/>
</dbReference>
<dbReference type="GO" id="GO:0032040">
    <property type="term" value="C:small-subunit processome"/>
    <property type="evidence" value="ECO:0007669"/>
    <property type="project" value="TreeGrafter"/>
</dbReference>
<evidence type="ECO:0008006" key="13">
    <source>
        <dbReference type="Google" id="ProtNLM"/>
    </source>
</evidence>
<name>A0AAW1NTB8_9CHLO</name>
<evidence type="ECO:0000256" key="9">
    <source>
        <dbReference type="ARBA" id="ARBA00022884"/>
    </source>
</evidence>
<dbReference type="FunFam" id="3.40.1280.10:FF:000003">
    <property type="entry name" value="Ribosomal RNA small subunit methyltransferase"/>
    <property type="match status" value="1"/>
</dbReference>
<evidence type="ECO:0000313" key="11">
    <source>
        <dbReference type="EMBL" id="KAK9798217.1"/>
    </source>
</evidence>
<evidence type="ECO:0000256" key="2">
    <source>
        <dbReference type="ARBA" id="ARBA00008115"/>
    </source>
</evidence>
<comment type="similarity">
    <text evidence="2">Belongs to the class IV-like SAM-binding methyltransferase superfamily. RNA methyltransferase NEP1 family.</text>
</comment>
<keyword evidence="7" id="KW-0949">S-adenosyl-L-methionine</keyword>
<gene>
    <name evidence="11" type="ORF">WJX73_007869</name>
</gene>